<evidence type="ECO:0000313" key="1">
    <source>
        <dbReference type="EMBL" id="AKU96436.1"/>
    </source>
</evidence>
<protein>
    <submittedName>
        <fullName evidence="1">Type IV fimbrial biogenesis protein PilY1</fullName>
    </submittedName>
</protein>
<dbReference type="STRING" id="1391654.AKJ09_03100"/>
<dbReference type="EMBL" id="CP012333">
    <property type="protein sequence ID" value="AKU96436.1"/>
    <property type="molecule type" value="Genomic_DNA"/>
</dbReference>
<keyword evidence="2" id="KW-1185">Reference proteome</keyword>
<dbReference type="KEGG" id="llu:AKJ09_03100"/>
<sequence length="442" mass="47430">MPHDRVRRGNGDEMRTANLRQDMTRFMRRRALLVLPLSVIAGVTALVACANNESSSSEPDSANVIPDASPPDLDAGLDANVDGDADAGCVEGDPNCTTKVVSCDEVEWCMAATPLSVLKTFTAVWGTSKTDVWAIGSGGTIYHYDGTQWVDTPSGVFNTLYGIWGSSANDIWVVSDPMTVLHGTGFKNGTATWELVPTGFSKWNTTFLRAVWGTSPDDVRFGGRAYDISNNELEIYTTGHQLLKKTNGDGSIGFKTIEGTPTVYSYWGSSATDVWMAADNHIYASSERGLIMHGTPRPDPKPSSDPLSTVEDPLLWAKVDSQSNLTLESIWGSSKDDIWAVGGNGAIRNYKTGDVRFEKVESGTIANLHAVWGSGPNDIWAVGDTGTILHYDGKTVTPSTVQLPVGRKPNLYGVWGSGADDVWVVGDGIALHYTGNKTGGAK</sequence>
<dbReference type="AlphaFoldDB" id="A0A0K1PSU0"/>
<gene>
    <name evidence="1" type="ORF">AKJ09_03100</name>
</gene>
<name>A0A0K1PSU0_9BACT</name>
<dbReference type="PATRIC" id="fig|1391654.3.peg.3136"/>
<organism evidence="1 2">
    <name type="scientific">Labilithrix luteola</name>
    <dbReference type="NCBI Taxonomy" id="1391654"/>
    <lineage>
        <taxon>Bacteria</taxon>
        <taxon>Pseudomonadati</taxon>
        <taxon>Myxococcota</taxon>
        <taxon>Polyangia</taxon>
        <taxon>Polyangiales</taxon>
        <taxon>Labilitrichaceae</taxon>
        <taxon>Labilithrix</taxon>
    </lineage>
</organism>
<evidence type="ECO:0000313" key="2">
    <source>
        <dbReference type="Proteomes" id="UP000064967"/>
    </source>
</evidence>
<reference evidence="1 2" key="1">
    <citation type="submission" date="2015-08" db="EMBL/GenBank/DDBJ databases">
        <authorList>
            <person name="Babu N.S."/>
            <person name="Beckwith C.J."/>
            <person name="Beseler K.G."/>
            <person name="Brison A."/>
            <person name="Carone J.V."/>
            <person name="Caskin T.P."/>
            <person name="Diamond M."/>
            <person name="Durham M.E."/>
            <person name="Foxe J.M."/>
            <person name="Go M."/>
            <person name="Henderson B.A."/>
            <person name="Jones I.B."/>
            <person name="McGettigan J.A."/>
            <person name="Micheletti S.J."/>
            <person name="Nasrallah M.E."/>
            <person name="Ortiz D."/>
            <person name="Piller C.R."/>
            <person name="Privatt S.R."/>
            <person name="Schneider S.L."/>
            <person name="Sharp S."/>
            <person name="Smith T.C."/>
            <person name="Stanton J.D."/>
            <person name="Ullery H.E."/>
            <person name="Wilson R.J."/>
            <person name="Serrano M.G."/>
            <person name="Buck G."/>
            <person name="Lee V."/>
            <person name="Wang Y."/>
            <person name="Carvalho R."/>
            <person name="Voegtly L."/>
            <person name="Shi R."/>
            <person name="Duckworth R."/>
            <person name="Johnson A."/>
            <person name="Loviza R."/>
            <person name="Walstead R."/>
            <person name="Shah Z."/>
            <person name="Kiflezghi M."/>
            <person name="Wade K."/>
            <person name="Ball S.L."/>
            <person name="Bradley K.W."/>
            <person name="Asai D.J."/>
            <person name="Bowman C.A."/>
            <person name="Russell D.A."/>
            <person name="Pope W.H."/>
            <person name="Jacobs-Sera D."/>
            <person name="Hendrix R.W."/>
            <person name="Hatfull G.F."/>
        </authorList>
    </citation>
    <scope>NUCLEOTIDE SEQUENCE [LARGE SCALE GENOMIC DNA]</scope>
    <source>
        <strain evidence="1 2">DSM 27648</strain>
    </source>
</reference>
<proteinExistence type="predicted"/>
<accession>A0A0K1PSU0</accession>
<dbReference type="Proteomes" id="UP000064967">
    <property type="component" value="Chromosome"/>
</dbReference>